<dbReference type="Pfam" id="PF07494">
    <property type="entry name" value="Reg_prop"/>
    <property type="match status" value="2"/>
</dbReference>
<evidence type="ECO:0000256" key="5">
    <source>
        <dbReference type="ARBA" id="ARBA00022741"/>
    </source>
</evidence>
<keyword evidence="3" id="KW-0597">Phosphoprotein</keyword>
<dbReference type="SUPFAM" id="SSF55874">
    <property type="entry name" value="ATPase domain of HSP90 chaperone/DNA topoisomerase II/histidine kinase"/>
    <property type="match status" value="1"/>
</dbReference>
<dbReference type="InterPro" id="IPR011110">
    <property type="entry name" value="Reg_prop"/>
</dbReference>
<dbReference type="Proteomes" id="UP000612680">
    <property type="component" value="Chromosome"/>
</dbReference>
<dbReference type="Pfam" id="PF02518">
    <property type="entry name" value="HATPase_c"/>
    <property type="match status" value="1"/>
</dbReference>
<evidence type="ECO:0000256" key="2">
    <source>
        <dbReference type="ARBA" id="ARBA00012438"/>
    </source>
</evidence>
<sequence>MLAGFYFLLLITGVTQSLAFEVHFSRVHADGGLRTNFINCVAQTSEGYIWVGTPNGLHRFDGNSFHQFHVTGPNRIPPLPIDEILSIGDGKQLLVRMGNHIGKFDTRTFIFHTATIPAPHSASPKYAYKLTADRQGHVFLIMRGVKILVYNAAKNVFESDPSIISYPENLKPTSLQRDAAGNIWIGSASGMGVFSPAKSRYYSAADVSAFQSTLKKAGHIQAVTHFLIDSRGRLIIHSWPEQGASGTFLVDPAQKLAKTLQCHPFPHSNYYELTSFEEKQGIIWAFGTDIFNMLEDDEAGFQGFYDPANADYGINANHIRQVFEDRDKNLWVATDNGLYTMAIIGDHVRNGTIPNLNGANLTGVKALHDNKLVFSSWGSGLTALEYDAQLHLSQDHDLTAAIYRGVPVTDQWYKFVWDVFEQPVSKMLIIGCQHGRLIYHDRQQRRSRFVVPAIFKESTIRSIAADTAKHLWFGTHTGLLVKQTGATYSQIADFKHPVVKLCSDKKGNLWVATDGKGIFQYNTATNRLVRHFDSQHNALTTDRVSDLMPVNDSTLAVVTTANFDLLHLNTGKSHRVSMYNGLPAGVVTSVQQDVHGRLWLSTVSGICRLDLKTGQFHLFDHSLGLATMSNHSNLMLTSGRLPDGKLAFCAQKNFVIFDPVKMVSARPAPDVAITDFKLFDQSLPLDSLIKSKTVTLSHNQNFITIAFSAFTYGSEPQPAYYYRLEGANSNWIRSENNYSATFASLEPGDYVFHVRSQNKDGLFSPHITKLPIRIRPAFWQTWWFTALLILGAVLPFYIFYVLRLKRILAIQKIREGVARDLHDDMGSNLTSISILSEVVSNTLLPAQAREKEYVGRISTSSSQMMDAMDDIVWSIKPDNDYLHRVAARMREYAASVLEPQDIAFNFESTEGDRMLKLRMDDRRNLFLIYKEALNNLSKYASPTRVTISLHCRNGIVALLVADNGTGFDTDAVSGGNGLSNMKKRAAALSGKLVVNASPQRGTEILLTFPLKKPVRGIGGSFRLKF</sequence>
<gene>
    <name evidence="11" type="ORF">HWI92_07410</name>
</gene>
<dbReference type="Pfam" id="PF07495">
    <property type="entry name" value="Y_Y_Y"/>
    <property type="match status" value="1"/>
</dbReference>
<dbReference type="InterPro" id="IPR013783">
    <property type="entry name" value="Ig-like_fold"/>
</dbReference>
<evidence type="ECO:0000256" key="7">
    <source>
        <dbReference type="ARBA" id="ARBA00022840"/>
    </source>
</evidence>
<evidence type="ECO:0000256" key="3">
    <source>
        <dbReference type="ARBA" id="ARBA00022553"/>
    </source>
</evidence>
<evidence type="ECO:0000256" key="6">
    <source>
        <dbReference type="ARBA" id="ARBA00022777"/>
    </source>
</evidence>
<reference evidence="11 12" key="1">
    <citation type="submission" date="2020-06" db="EMBL/GenBank/DDBJ databases">
        <title>Dyadobacter sandarakinus sp. nov., isolated from the soil of the Arctic Yellow River Station.</title>
        <authorList>
            <person name="Zhang Y."/>
            <person name="Peng F."/>
        </authorList>
    </citation>
    <scope>NUCLEOTIDE SEQUENCE [LARGE SCALE GENOMIC DNA]</scope>
    <source>
        <strain evidence="11 12">Q3-56</strain>
    </source>
</reference>
<dbReference type="Gene3D" id="1.20.5.1930">
    <property type="match status" value="1"/>
</dbReference>
<dbReference type="SMART" id="SM00387">
    <property type="entry name" value="HATPase_c"/>
    <property type="match status" value="1"/>
</dbReference>
<keyword evidence="9" id="KW-0812">Transmembrane</keyword>
<keyword evidence="4" id="KW-0808">Transferase</keyword>
<dbReference type="RefSeq" id="WP_204662223.1">
    <property type="nucleotide sequence ID" value="NZ_CP056775.1"/>
</dbReference>
<dbReference type="InterPro" id="IPR050482">
    <property type="entry name" value="Sensor_HK_TwoCompSys"/>
</dbReference>
<evidence type="ECO:0000256" key="9">
    <source>
        <dbReference type="SAM" id="Phobius"/>
    </source>
</evidence>
<dbReference type="PROSITE" id="PS50109">
    <property type="entry name" value="HIS_KIN"/>
    <property type="match status" value="1"/>
</dbReference>
<evidence type="ECO:0000313" key="12">
    <source>
        <dbReference type="Proteomes" id="UP000612680"/>
    </source>
</evidence>
<dbReference type="Gene3D" id="3.30.565.10">
    <property type="entry name" value="Histidine kinase-like ATPase, C-terminal domain"/>
    <property type="match status" value="1"/>
</dbReference>
<dbReference type="InterPro" id="IPR005467">
    <property type="entry name" value="His_kinase_dom"/>
</dbReference>
<keyword evidence="9" id="KW-0472">Membrane</keyword>
<keyword evidence="12" id="KW-1185">Reference proteome</keyword>
<dbReference type="InterPro" id="IPR003594">
    <property type="entry name" value="HATPase_dom"/>
</dbReference>
<accession>A0ABX7I4F2</accession>
<protein>
    <recommendedName>
        <fullName evidence="2">histidine kinase</fullName>
        <ecNumber evidence="2">2.7.13.3</ecNumber>
    </recommendedName>
</protein>
<keyword evidence="5" id="KW-0547">Nucleotide-binding</keyword>
<dbReference type="CDD" id="cd16917">
    <property type="entry name" value="HATPase_UhpB-NarQ-NarX-like"/>
    <property type="match status" value="1"/>
</dbReference>
<evidence type="ECO:0000256" key="4">
    <source>
        <dbReference type="ARBA" id="ARBA00022679"/>
    </source>
</evidence>
<dbReference type="EMBL" id="CP056775">
    <property type="protein sequence ID" value="QRR00743.1"/>
    <property type="molecule type" value="Genomic_DNA"/>
</dbReference>
<dbReference type="PANTHER" id="PTHR24421:SF10">
    <property type="entry name" value="NITRATE_NITRITE SENSOR PROTEIN NARQ"/>
    <property type="match status" value="1"/>
</dbReference>
<feature type="domain" description="Histidine kinase" evidence="10">
    <location>
        <begin position="820"/>
        <end position="1012"/>
    </location>
</feature>
<evidence type="ECO:0000256" key="8">
    <source>
        <dbReference type="ARBA" id="ARBA00023012"/>
    </source>
</evidence>
<dbReference type="InterPro" id="IPR015943">
    <property type="entry name" value="WD40/YVTN_repeat-like_dom_sf"/>
</dbReference>
<keyword evidence="7" id="KW-0067">ATP-binding</keyword>
<name>A0ABX7I4F2_9BACT</name>
<comment type="catalytic activity">
    <reaction evidence="1">
        <text>ATP + protein L-histidine = ADP + protein N-phospho-L-histidine.</text>
        <dbReference type="EC" id="2.7.13.3"/>
    </reaction>
</comment>
<dbReference type="InterPro" id="IPR011123">
    <property type="entry name" value="Y_Y_Y"/>
</dbReference>
<organism evidence="11 12">
    <name type="scientific">Dyadobacter sandarakinus</name>
    <dbReference type="NCBI Taxonomy" id="2747268"/>
    <lineage>
        <taxon>Bacteria</taxon>
        <taxon>Pseudomonadati</taxon>
        <taxon>Bacteroidota</taxon>
        <taxon>Cytophagia</taxon>
        <taxon>Cytophagales</taxon>
        <taxon>Spirosomataceae</taxon>
        <taxon>Dyadobacter</taxon>
    </lineage>
</organism>
<evidence type="ECO:0000313" key="11">
    <source>
        <dbReference type="EMBL" id="QRR00743.1"/>
    </source>
</evidence>
<dbReference type="Gene3D" id="2.60.40.10">
    <property type="entry name" value="Immunoglobulins"/>
    <property type="match status" value="1"/>
</dbReference>
<dbReference type="SUPFAM" id="SSF63829">
    <property type="entry name" value="Calcium-dependent phosphotriesterase"/>
    <property type="match status" value="3"/>
</dbReference>
<keyword evidence="6" id="KW-0418">Kinase</keyword>
<feature type="transmembrane region" description="Helical" evidence="9">
    <location>
        <begin position="782"/>
        <end position="802"/>
    </location>
</feature>
<dbReference type="PANTHER" id="PTHR24421">
    <property type="entry name" value="NITRATE/NITRITE SENSOR PROTEIN NARX-RELATED"/>
    <property type="match status" value="1"/>
</dbReference>
<dbReference type="Pfam" id="PF07730">
    <property type="entry name" value="HisKA_3"/>
    <property type="match status" value="1"/>
</dbReference>
<evidence type="ECO:0000256" key="1">
    <source>
        <dbReference type="ARBA" id="ARBA00000085"/>
    </source>
</evidence>
<keyword evidence="9" id="KW-1133">Transmembrane helix</keyword>
<keyword evidence="8" id="KW-0902">Two-component regulatory system</keyword>
<evidence type="ECO:0000259" key="10">
    <source>
        <dbReference type="PROSITE" id="PS50109"/>
    </source>
</evidence>
<dbReference type="EC" id="2.7.13.3" evidence="2"/>
<dbReference type="Gene3D" id="2.130.10.10">
    <property type="entry name" value="YVTN repeat-like/Quinoprotein amine dehydrogenase"/>
    <property type="match status" value="2"/>
</dbReference>
<proteinExistence type="predicted"/>
<dbReference type="InterPro" id="IPR036890">
    <property type="entry name" value="HATPase_C_sf"/>
</dbReference>
<dbReference type="InterPro" id="IPR011712">
    <property type="entry name" value="Sig_transdc_His_kin_sub3_dim/P"/>
</dbReference>